<gene>
    <name evidence="2" type="ORF">PG996_003153</name>
</gene>
<dbReference type="Proteomes" id="UP001446871">
    <property type="component" value="Unassembled WGS sequence"/>
</dbReference>
<name>A0ABR1W4A7_9PEZI</name>
<evidence type="ECO:0000256" key="1">
    <source>
        <dbReference type="SAM" id="MobiDB-lite"/>
    </source>
</evidence>
<accession>A0ABR1W4A7</accession>
<reference evidence="2 3" key="1">
    <citation type="submission" date="2023-01" db="EMBL/GenBank/DDBJ databases">
        <title>Analysis of 21 Apiospora genomes using comparative genomics revels a genus with tremendous synthesis potential of carbohydrate active enzymes and secondary metabolites.</title>
        <authorList>
            <person name="Sorensen T."/>
        </authorList>
    </citation>
    <scope>NUCLEOTIDE SEQUENCE [LARGE SCALE GENOMIC DNA]</scope>
    <source>
        <strain evidence="2 3">CBS 83171</strain>
    </source>
</reference>
<organism evidence="2 3">
    <name type="scientific">Apiospora saccharicola</name>
    <dbReference type="NCBI Taxonomy" id="335842"/>
    <lineage>
        <taxon>Eukaryota</taxon>
        <taxon>Fungi</taxon>
        <taxon>Dikarya</taxon>
        <taxon>Ascomycota</taxon>
        <taxon>Pezizomycotina</taxon>
        <taxon>Sordariomycetes</taxon>
        <taxon>Xylariomycetidae</taxon>
        <taxon>Amphisphaeriales</taxon>
        <taxon>Apiosporaceae</taxon>
        <taxon>Apiospora</taxon>
    </lineage>
</organism>
<comment type="caution">
    <text evidence="2">The sequence shown here is derived from an EMBL/GenBank/DDBJ whole genome shotgun (WGS) entry which is preliminary data.</text>
</comment>
<sequence length="60" mass="6533">MQSLSINTELQLAAAPDPKARGMQPEKGSQIDCGGWPTASVFYLREGVDYLRHVPSKPCS</sequence>
<proteinExistence type="predicted"/>
<protein>
    <submittedName>
        <fullName evidence="2">Uncharacterized protein</fullName>
    </submittedName>
</protein>
<feature type="region of interest" description="Disordered" evidence="1">
    <location>
        <begin position="1"/>
        <end position="30"/>
    </location>
</feature>
<keyword evidence="3" id="KW-1185">Reference proteome</keyword>
<evidence type="ECO:0000313" key="2">
    <source>
        <dbReference type="EMBL" id="KAK8076983.1"/>
    </source>
</evidence>
<dbReference type="EMBL" id="JAQQWM010000002">
    <property type="protein sequence ID" value="KAK8076983.1"/>
    <property type="molecule type" value="Genomic_DNA"/>
</dbReference>
<feature type="compositionally biased region" description="Polar residues" evidence="1">
    <location>
        <begin position="1"/>
        <end position="10"/>
    </location>
</feature>
<evidence type="ECO:0000313" key="3">
    <source>
        <dbReference type="Proteomes" id="UP001446871"/>
    </source>
</evidence>